<evidence type="ECO:0000256" key="1">
    <source>
        <dbReference type="SAM" id="Phobius"/>
    </source>
</evidence>
<dbReference type="Proteomes" id="UP001230807">
    <property type="component" value="Unassembled WGS sequence"/>
</dbReference>
<name>A0ABT7MK35_9BACL</name>
<evidence type="ECO:0000313" key="2">
    <source>
        <dbReference type="EMBL" id="MDL5375600.1"/>
    </source>
</evidence>
<gene>
    <name evidence="2" type="ORF">QR695_01125</name>
</gene>
<comment type="caution">
    <text evidence="2">The sequence shown here is derived from an EMBL/GenBank/DDBJ whole genome shotgun (WGS) entry which is preliminary data.</text>
</comment>
<feature type="transmembrane region" description="Helical" evidence="1">
    <location>
        <begin position="6"/>
        <end position="26"/>
    </location>
</feature>
<evidence type="ECO:0000313" key="3">
    <source>
        <dbReference type="Proteomes" id="UP001230807"/>
    </source>
</evidence>
<protein>
    <submittedName>
        <fullName evidence="2">Uncharacterized protein</fullName>
    </submittedName>
</protein>
<dbReference type="RefSeq" id="WP_214710484.1">
    <property type="nucleotide sequence ID" value="NZ_CP183077.1"/>
</dbReference>
<keyword evidence="3" id="KW-1185">Reference proteome</keyword>
<reference evidence="2 3" key="1">
    <citation type="submission" date="2023-06" db="EMBL/GenBank/DDBJ databases">
        <title>Influencing factors and mechanism of Cr(VI) reduction by facultative anaerobic Exiguobacterium sp. PY14.</title>
        <authorList>
            <person name="Zou L."/>
        </authorList>
    </citation>
    <scope>NUCLEOTIDE SEQUENCE [LARGE SCALE GENOMIC DNA]</scope>
    <source>
        <strain evidence="2 3">PY14</strain>
    </source>
</reference>
<feature type="transmembrane region" description="Helical" evidence="1">
    <location>
        <begin position="38"/>
        <end position="59"/>
    </location>
</feature>
<dbReference type="EMBL" id="JASWER010000001">
    <property type="protein sequence ID" value="MDL5375600.1"/>
    <property type="molecule type" value="Genomic_DNA"/>
</dbReference>
<sequence>MKMTVLLMTIIVVSTSYLVYSFYLSLTGQPIQPQVTGLAIGALLTSSYFVTTGRLPFWIEPEEEDV</sequence>
<keyword evidence="1" id="KW-1133">Transmembrane helix</keyword>
<accession>A0ABT7MK35</accession>
<keyword evidence="1" id="KW-0472">Membrane</keyword>
<organism evidence="2 3">
    <name type="scientific">Exiguobacterium mexicanum</name>
    <dbReference type="NCBI Taxonomy" id="340146"/>
    <lineage>
        <taxon>Bacteria</taxon>
        <taxon>Bacillati</taxon>
        <taxon>Bacillota</taxon>
        <taxon>Bacilli</taxon>
        <taxon>Bacillales</taxon>
        <taxon>Bacillales Family XII. Incertae Sedis</taxon>
        <taxon>Exiguobacterium</taxon>
    </lineage>
</organism>
<proteinExistence type="predicted"/>
<keyword evidence="1" id="KW-0812">Transmembrane</keyword>